<proteinExistence type="predicted"/>
<dbReference type="EMBL" id="ML220134">
    <property type="protein sequence ID" value="TGZ79175.1"/>
    <property type="molecule type" value="Genomic_DNA"/>
</dbReference>
<feature type="compositionally biased region" description="Basic and acidic residues" evidence="1">
    <location>
        <begin position="55"/>
        <end position="66"/>
    </location>
</feature>
<dbReference type="Proteomes" id="UP000298138">
    <property type="component" value="Unassembled WGS sequence"/>
</dbReference>
<evidence type="ECO:0008006" key="4">
    <source>
        <dbReference type="Google" id="ProtNLM"/>
    </source>
</evidence>
<protein>
    <recommendedName>
        <fullName evidence="4">TeaA receptor TeaR</fullName>
    </recommendedName>
</protein>
<dbReference type="OrthoDB" id="418495at2759"/>
<evidence type="ECO:0000313" key="3">
    <source>
        <dbReference type="Proteomes" id="UP000298138"/>
    </source>
</evidence>
<reference evidence="2 3" key="1">
    <citation type="submission" date="2019-04" db="EMBL/GenBank/DDBJ databases">
        <title>Comparative genomics and transcriptomics to analyze fruiting body development in filamentous ascomycetes.</title>
        <authorList>
            <consortium name="DOE Joint Genome Institute"/>
            <person name="Lutkenhaus R."/>
            <person name="Traeger S."/>
            <person name="Breuer J."/>
            <person name="Kuo A."/>
            <person name="Lipzen A."/>
            <person name="Pangilinan J."/>
            <person name="Dilworth D."/>
            <person name="Sandor L."/>
            <person name="Poggeler S."/>
            <person name="Barry K."/>
            <person name="Grigoriev I.V."/>
            <person name="Nowrousian M."/>
        </authorList>
    </citation>
    <scope>NUCLEOTIDE SEQUENCE [LARGE SCALE GENOMIC DNA]</scope>
    <source>
        <strain evidence="2 3">CBS 389.68</strain>
    </source>
</reference>
<name>A0A4S2MQ17_9PEZI</name>
<feature type="compositionally biased region" description="Polar residues" evidence="1">
    <location>
        <begin position="1"/>
        <end position="16"/>
    </location>
</feature>
<dbReference type="STRING" id="341454.A0A4S2MQ17"/>
<feature type="region of interest" description="Disordered" evidence="1">
    <location>
        <begin position="147"/>
        <end position="355"/>
    </location>
</feature>
<feature type="compositionally biased region" description="Basic and acidic residues" evidence="1">
    <location>
        <begin position="184"/>
        <end position="198"/>
    </location>
</feature>
<evidence type="ECO:0000256" key="1">
    <source>
        <dbReference type="SAM" id="MobiDB-lite"/>
    </source>
</evidence>
<feature type="compositionally biased region" description="Polar residues" evidence="1">
    <location>
        <begin position="449"/>
        <end position="464"/>
    </location>
</feature>
<evidence type="ECO:0000313" key="2">
    <source>
        <dbReference type="EMBL" id="TGZ79175.1"/>
    </source>
</evidence>
<feature type="compositionally biased region" description="Polar residues" evidence="1">
    <location>
        <begin position="313"/>
        <end position="329"/>
    </location>
</feature>
<accession>A0A4S2MQ17</accession>
<organism evidence="2 3">
    <name type="scientific">Ascodesmis nigricans</name>
    <dbReference type="NCBI Taxonomy" id="341454"/>
    <lineage>
        <taxon>Eukaryota</taxon>
        <taxon>Fungi</taxon>
        <taxon>Dikarya</taxon>
        <taxon>Ascomycota</taxon>
        <taxon>Pezizomycotina</taxon>
        <taxon>Pezizomycetes</taxon>
        <taxon>Pezizales</taxon>
        <taxon>Ascodesmidaceae</taxon>
        <taxon>Ascodesmis</taxon>
    </lineage>
</organism>
<feature type="region of interest" description="Disordered" evidence="1">
    <location>
        <begin position="407"/>
        <end position="479"/>
    </location>
</feature>
<dbReference type="InParanoid" id="A0A4S2MQ17"/>
<keyword evidence="3" id="KW-1185">Reference proteome</keyword>
<feature type="region of interest" description="Disordered" evidence="1">
    <location>
        <begin position="1"/>
        <end position="74"/>
    </location>
</feature>
<gene>
    <name evidence="2" type="ORF">EX30DRAFT_373309</name>
</gene>
<dbReference type="AlphaFoldDB" id="A0A4S2MQ17"/>
<feature type="compositionally biased region" description="Polar residues" evidence="1">
    <location>
        <begin position="418"/>
        <end position="427"/>
    </location>
</feature>
<feature type="compositionally biased region" description="Polar residues" evidence="1">
    <location>
        <begin position="257"/>
        <end position="276"/>
    </location>
</feature>
<sequence>MATATHTLTPPSSSHGPKTLSGDWKFSVPLDPNDQTYGQGGNDYASGETTNGYRSDYDQDDYRDGSSNRGDYYGDKGASYRFTNTFSSNSAEYVHDSDPEASKWIHRDKLAQIEGNEAADYLYDVESSRWIHKDKLERIEIQELQRAGLGLPVLPSRSHRESTDRNASTHRIPSPTDFDDYNDMEIRRPEEIAAERIAYKRNGSSSRIPVAHSSAKPVPQEVLERTSPLPRNPPTPNGSEDGRGSIAYPAARKRSSSTDSSRVLDDASNTQSTPTSAAPKVSNPKTRASGAPGTGSKNTGARTGSMGPKARTRSNPQLHRPTTSASYSTGAPGKSPEGIPPWEINQTYKPDPRLPQDQQIIPTVAKRMQQEQWERDGVPASVYDRELRPLKVDASASAEVAAVRQSIQQEDGIEWPLQSPTATSQPSPKKEERAPTVSGGYTTMPPATKTPTLPTVESNPQPQIQRVPEGTNDEPKKSKMCCCVIM</sequence>